<dbReference type="GO" id="GO:0005524">
    <property type="term" value="F:ATP binding"/>
    <property type="evidence" value="ECO:0007669"/>
    <property type="project" value="UniProtKB-KW"/>
</dbReference>
<dbReference type="GO" id="GO:0004672">
    <property type="term" value="F:protein kinase activity"/>
    <property type="evidence" value="ECO:0007669"/>
    <property type="project" value="InterPro"/>
</dbReference>
<feature type="domain" description="Protein kinase" evidence="3">
    <location>
        <begin position="1"/>
        <end position="166"/>
    </location>
</feature>
<dbReference type="AlphaFoldDB" id="A0A7J8TES3"/>
<organism evidence="4 5">
    <name type="scientific">Gossypium davidsonii</name>
    <name type="common">Davidson's cotton</name>
    <name type="synonym">Gossypium klotzschianum subsp. davidsonii</name>
    <dbReference type="NCBI Taxonomy" id="34287"/>
    <lineage>
        <taxon>Eukaryota</taxon>
        <taxon>Viridiplantae</taxon>
        <taxon>Streptophyta</taxon>
        <taxon>Embryophyta</taxon>
        <taxon>Tracheophyta</taxon>
        <taxon>Spermatophyta</taxon>
        <taxon>Magnoliopsida</taxon>
        <taxon>eudicotyledons</taxon>
        <taxon>Gunneridae</taxon>
        <taxon>Pentapetalae</taxon>
        <taxon>rosids</taxon>
        <taxon>malvids</taxon>
        <taxon>Malvales</taxon>
        <taxon>Malvaceae</taxon>
        <taxon>Malvoideae</taxon>
        <taxon>Gossypium</taxon>
    </lineage>
</organism>
<dbReference type="InterPro" id="IPR008271">
    <property type="entry name" value="Ser/Thr_kinase_AS"/>
</dbReference>
<evidence type="ECO:0000259" key="3">
    <source>
        <dbReference type="PROSITE" id="PS50011"/>
    </source>
</evidence>
<evidence type="ECO:0000313" key="5">
    <source>
        <dbReference type="Proteomes" id="UP000593561"/>
    </source>
</evidence>
<dbReference type="PROSITE" id="PS50011">
    <property type="entry name" value="PROTEIN_KINASE_DOM"/>
    <property type="match status" value="1"/>
</dbReference>
<dbReference type="PANTHER" id="PTHR27007">
    <property type="match status" value="1"/>
</dbReference>
<feature type="non-terminal residue" evidence="4">
    <location>
        <position position="166"/>
    </location>
</feature>
<gene>
    <name evidence="4" type="ORF">Godav_024471</name>
</gene>
<evidence type="ECO:0000256" key="1">
    <source>
        <dbReference type="ARBA" id="ARBA00022741"/>
    </source>
</evidence>
<dbReference type="InterPro" id="IPR011009">
    <property type="entry name" value="Kinase-like_dom_sf"/>
</dbReference>
<evidence type="ECO:0000256" key="2">
    <source>
        <dbReference type="ARBA" id="ARBA00022840"/>
    </source>
</evidence>
<dbReference type="InterPro" id="IPR050528">
    <property type="entry name" value="L-type_Lectin-RKs"/>
</dbReference>
<dbReference type="PROSITE" id="PS00108">
    <property type="entry name" value="PROTEIN_KINASE_ST"/>
    <property type="match status" value="1"/>
</dbReference>
<sequence>MEILEDWEEQVIIHRDIKPANVLIDRDMKARLGDFRLAKLCDFEKDTLKPRICRWDVGKAVCGTRSRVGVEARVALLALEMVVARPNVSSVVSYLDGVASLPDDVNSIIKAREFPRVFDDELISERNNTIPPLTRDNVQMAILRTAKRVIKGLKGRILCGAPNPYS</sequence>
<evidence type="ECO:0000313" key="4">
    <source>
        <dbReference type="EMBL" id="MBA0636641.1"/>
    </source>
</evidence>
<dbReference type="InterPro" id="IPR000719">
    <property type="entry name" value="Prot_kinase_dom"/>
</dbReference>
<dbReference type="SUPFAM" id="SSF56112">
    <property type="entry name" value="Protein kinase-like (PK-like)"/>
    <property type="match status" value="1"/>
</dbReference>
<keyword evidence="2" id="KW-0067">ATP-binding</keyword>
<dbReference type="Proteomes" id="UP000593561">
    <property type="component" value="Unassembled WGS sequence"/>
</dbReference>
<keyword evidence="1" id="KW-0547">Nucleotide-binding</keyword>
<reference evidence="4 5" key="1">
    <citation type="journal article" date="2019" name="Genome Biol. Evol.">
        <title>Insights into the evolution of the New World diploid cottons (Gossypium, subgenus Houzingenia) based on genome sequencing.</title>
        <authorList>
            <person name="Grover C.E."/>
            <person name="Arick M.A. 2nd"/>
            <person name="Thrash A."/>
            <person name="Conover J.L."/>
            <person name="Sanders W.S."/>
            <person name="Peterson D.G."/>
            <person name="Frelichowski J.E."/>
            <person name="Scheffler J.A."/>
            <person name="Scheffler B.E."/>
            <person name="Wendel J.F."/>
        </authorList>
    </citation>
    <scope>NUCLEOTIDE SEQUENCE [LARGE SCALE GENOMIC DNA]</scope>
    <source>
        <strain evidence="4">27</strain>
        <tissue evidence="4">Leaf</tissue>
    </source>
</reference>
<protein>
    <recommendedName>
        <fullName evidence="3">Protein kinase domain-containing protein</fullName>
    </recommendedName>
</protein>
<accession>A0A7J8TES3</accession>
<dbReference type="EMBL" id="JABFAC010246767">
    <property type="protein sequence ID" value="MBA0636641.1"/>
    <property type="molecule type" value="Genomic_DNA"/>
</dbReference>
<name>A0A7J8TES3_GOSDV</name>
<keyword evidence="5" id="KW-1185">Reference proteome</keyword>
<proteinExistence type="predicted"/>
<dbReference type="Gene3D" id="1.10.510.10">
    <property type="entry name" value="Transferase(Phosphotransferase) domain 1"/>
    <property type="match status" value="1"/>
</dbReference>
<comment type="caution">
    <text evidence="4">The sequence shown here is derived from an EMBL/GenBank/DDBJ whole genome shotgun (WGS) entry which is preliminary data.</text>
</comment>